<evidence type="ECO:0000313" key="4">
    <source>
        <dbReference type="EMBL" id="KAK5988018.1"/>
    </source>
</evidence>
<feature type="region of interest" description="Disordered" evidence="1">
    <location>
        <begin position="119"/>
        <end position="160"/>
    </location>
</feature>
<feature type="domain" description="Apple" evidence="3">
    <location>
        <begin position="263"/>
        <end position="348"/>
    </location>
</feature>
<dbReference type="Proteomes" id="UP001338125">
    <property type="component" value="Unassembled WGS sequence"/>
</dbReference>
<keyword evidence="2" id="KW-0732">Signal</keyword>
<reference evidence="4 5" key="1">
    <citation type="submission" date="2024-01" db="EMBL/GenBank/DDBJ databases">
        <title>Complete genome of Cladobotryum mycophilum ATHUM6906.</title>
        <authorList>
            <person name="Christinaki A.C."/>
            <person name="Myridakis A.I."/>
            <person name="Kouvelis V.N."/>
        </authorList>
    </citation>
    <scope>NUCLEOTIDE SEQUENCE [LARGE SCALE GENOMIC DNA]</scope>
    <source>
        <strain evidence="4 5">ATHUM6906</strain>
    </source>
</reference>
<dbReference type="Pfam" id="PF14295">
    <property type="entry name" value="PAN_4"/>
    <property type="match status" value="3"/>
</dbReference>
<feature type="compositionally biased region" description="Gly residues" evidence="1">
    <location>
        <begin position="134"/>
        <end position="152"/>
    </location>
</feature>
<evidence type="ECO:0000256" key="2">
    <source>
        <dbReference type="SAM" id="SignalP"/>
    </source>
</evidence>
<evidence type="ECO:0000259" key="3">
    <source>
        <dbReference type="PROSITE" id="PS50948"/>
    </source>
</evidence>
<keyword evidence="5" id="KW-1185">Reference proteome</keyword>
<dbReference type="InterPro" id="IPR003609">
    <property type="entry name" value="Pan_app"/>
</dbReference>
<organism evidence="4 5">
    <name type="scientific">Cladobotryum mycophilum</name>
    <dbReference type="NCBI Taxonomy" id="491253"/>
    <lineage>
        <taxon>Eukaryota</taxon>
        <taxon>Fungi</taxon>
        <taxon>Dikarya</taxon>
        <taxon>Ascomycota</taxon>
        <taxon>Pezizomycotina</taxon>
        <taxon>Sordariomycetes</taxon>
        <taxon>Hypocreomycetidae</taxon>
        <taxon>Hypocreales</taxon>
        <taxon>Hypocreaceae</taxon>
        <taxon>Cladobotryum</taxon>
    </lineage>
</organism>
<evidence type="ECO:0000313" key="5">
    <source>
        <dbReference type="Proteomes" id="UP001338125"/>
    </source>
</evidence>
<comment type="caution">
    <text evidence="4">The sequence shown here is derived from an EMBL/GenBank/DDBJ whole genome shotgun (WGS) entry which is preliminary data.</text>
</comment>
<dbReference type="Pfam" id="PF00024">
    <property type="entry name" value="PAN_1"/>
    <property type="match status" value="1"/>
</dbReference>
<evidence type="ECO:0000256" key="1">
    <source>
        <dbReference type="SAM" id="MobiDB-lite"/>
    </source>
</evidence>
<protein>
    <recommendedName>
        <fullName evidence="3">Apple domain-containing protein</fullName>
    </recommendedName>
</protein>
<accession>A0ABR0S7B9</accession>
<dbReference type="PROSITE" id="PS50948">
    <property type="entry name" value="PAN"/>
    <property type="match status" value="1"/>
</dbReference>
<feature type="signal peptide" evidence="2">
    <location>
        <begin position="1"/>
        <end position="23"/>
    </location>
</feature>
<dbReference type="EMBL" id="JAVFKD010000016">
    <property type="protein sequence ID" value="KAK5988018.1"/>
    <property type="molecule type" value="Genomic_DNA"/>
</dbReference>
<sequence>MKGALLSVASILVVTEWAGLAAARQYACPDDDGQTIIAGTKQYKLMCGSGIVGMPLEPEQPTTGFQECAERCAANSQCVHSTLLDNGKKCGLKKAGNTFANAKLATWYLLGDAPKPVTPVDTTKPVDDSQKPITGGGGGGTGGSGGAGGGGTDPSQYTCPGDEKKRYTTNGITYELNCNTGHKFTHWKQESCPSLKECADRCAKDPECYSCDFTRSTNTCNFKKNPAELAAWTEGDAWYPVACPDVRATKINENPEITTSVDCPANDNKIFEGSDGTWFYLQCCADTNAATVVDQGTASSYKNCLDQCVANKECKSIAYDSKVPKDNCRMYGNAGFSTTSADRVHHAFVTHPPTKKAELTKSKLCSTECPQAHGQLYVGLSGENFLMSCSKRHGTTYLKIDRRDNYEACMTACAVMPECRSVDYEPRTKNCFYGTSAEQASISADAFLSAHSLGCAGACSSCKKAGCDGKDKNEPLPADSARCDADHGALIVAGGDQMRLSCKHCWHSSKETIKNIPTIKSLAECAQACGQDPYCAGANWMGPSGCNFHPSIDKDGNGPQMKRNALCDSLTPLTRSLADYKDEDITDSGNTERTW</sequence>
<gene>
    <name evidence="4" type="ORF">PT974_12154</name>
</gene>
<proteinExistence type="predicted"/>
<feature type="chain" id="PRO_5047481958" description="Apple domain-containing protein" evidence="2">
    <location>
        <begin position="24"/>
        <end position="595"/>
    </location>
</feature>
<name>A0ABR0S7B9_9HYPO</name>